<organism evidence="8 9">
    <name type="scientific">Lithocarpus litseifolius</name>
    <dbReference type="NCBI Taxonomy" id="425828"/>
    <lineage>
        <taxon>Eukaryota</taxon>
        <taxon>Viridiplantae</taxon>
        <taxon>Streptophyta</taxon>
        <taxon>Embryophyta</taxon>
        <taxon>Tracheophyta</taxon>
        <taxon>Spermatophyta</taxon>
        <taxon>Magnoliopsida</taxon>
        <taxon>eudicotyledons</taxon>
        <taxon>Gunneridae</taxon>
        <taxon>Pentapetalae</taxon>
        <taxon>rosids</taxon>
        <taxon>fabids</taxon>
        <taxon>Fagales</taxon>
        <taxon>Fagaceae</taxon>
        <taxon>Lithocarpus</taxon>
    </lineage>
</organism>
<protein>
    <recommendedName>
        <fullName evidence="7">Malectin-like domain-containing protein</fullName>
    </recommendedName>
</protein>
<evidence type="ECO:0000256" key="4">
    <source>
        <dbReference type="ARBA" id="ARBA00022989"/>
    </source>
</evidence>
<evidence type="ECO:0000313" key="9">
    <source>
        <dbReference type="Proteomes" id="UP001459277"/>
    </source>
</evidence>
<dbReference type="EMBL" id="JAZDWU010000002">
    <property type="protein sequence ID" value="KAL0010248.1"/>
    <property type="molecule type" value="Genomic_DNA"/>
</dbReference>
<evidence type="ECO:0000256" key="6">
    <source>
        <dbReference type="SAM" id="MobiDB-lite"/>
    </source>
</evidence>
<keyword evidence="4" id="KW-1133">Transmembrane helix</keyword>
<accession>A0AAW2DHX6</accession>
<evidence type="ECO:0000256" key="2">
    <source>
        <dbReference type="ARBA" id="ARBA00022692"/>
    </source>
</evidence>
<dbReference type="Proteomes" id="UP001459277">
    <property type="component" value="Unassembled WGS sequence"/>
</dbReference>
<reference evidence="8 9" key="1">
    <citation type="submission" date="2024-01" db="EMBL/GenBank/DDBJ databases">
        <title>A telomere-to-telomere, gap-free genome of sweet tea (Lithocarpus litseifolius).</title>
        <authorList>
            <person name="Zhou J."/>
        </authorList>
    </citation>
    <scope>NUCLEOTIDE SEQUENCE [LARGE SCALE GENOMIC DNA]</scope>
    <source>
        <strain evidence="8">Zhou-2022a</strain>
        <tissue evidence="8">Leaf</tissue>
    </source>
</reference>
<evidence type="ECO:0000256" key="1">
    <source>
        <dbReference type="ARBA" id="ARBA00004167"/>
    </source>
</evidence>
<comment type="caution">
    <text evidence="8">The sequence shown here is derived from an EMBL/GenBank/DDBJ whole genome shotgun (WGS) entry which is preliminary data.</text>
</comment>
<feature type="region of interest" description="Disordered" evidence="6">
    <location>
        <begin position="1"/>
        <end position="49"/>
    </location>
</feature>
<comment type="subcellular location">
    <subcellularLocation>
        <location evidence="1">Membrane</location>
        <topology evidence="1">Single-pass membrane protein</topology>
    </subcellularLocation>
</comment>
<dbReference type="GO" id="GO:0016020">
    <property type="term" value="C:membrane"/>
    <property type="evidence" value="ECO:0007669"/>
    <property type="project" value="UniProtKB-SubCell"/>
</dbReference>
<dbReference type="AlphaFoldDB" id="A0AAW2DHX6"/>
<evidence type="ECO:0000256" key="5">
    <source>
        <dbReference type="ARBA" id="ARBA00023136"/>
    </source>
</evidence>
<dbReference type="Pfam" id="PF12819">
    <property type="entry name" value="Malectin_like"/>
    <property type="match status" value="1"/>
</dbReference>
<sequence length="294" mass="32851">MAAWISDPRSRLEDGVRSDRRSRLGDPSLHLRSDRTPSPSRDLGDGGLEIQASISDPIGDGGLELQASISDLRSEIEARRSNPWNSDRRPCWCWVRTSRAGSESEGLRSESAGCKDDVYDRLWFCSDTLIDNSVSINTSAVIDMRNNDGYKLPAEVLRTAVQASGAYNTLSFSLSGNSYSRRYVCFHFAEIAELTQGKKREFIISVNEENYTSKPITLEYLTPLSVCPNRTFESPLSISIDATMESDFPPILNAFEHYIVVPLPYKPTDHGDVLILVSNIKEEEIFMSDGRPIT</sequence>
<dbReference type="InterPro" id="IPR024788">
    <property type="entry name" value="Malectin-like_Carb-bd_dom"/>
</dbReference>
<evidence type="ECO:0000256" key="3">
    <source>
        <dbReference type="ARBA" id="ARBA00022729"/>
    </source>
</evidence>
<feature type="domain" description="Malectin-like" evidence="7">
    <location>
        <begin position="112"/>
        <end position="259"/>
    </location>
</feature>
<keyword evidence="3" id="KW-0732">Signal</keyword>
<evidence type="ECO:0000313" key="8">
    <source>
        <dbReference type="EMBL" id="KAL0010248.1"/>
    </source>
</evidence>
<name>A0AAW2DHX6_9ROSI</name>
<dbReference type="PANTHER" id="PTHR45631:SF212">
    <property type="entry name" value="PROTEIN KINASE DOMAIN-CONTAINING PROTEIN"/>
    <property type="match status" value="1"/>
</dbReference>
<keyword evidence="5" id="KW-0472">Membrane</keyword>
<keyword evidence="9" id="KW-1185">Reference proteome</keyword>
<keyword evidence="2" id="KW-0812">Transmembrane</keyword>
<dbReference type="PANTHER" id="PTHR45631">
    <property type="entry name" value="OS07G0107800 PROTEIN-RELATED"/>
    <property type="match status" value="1"/>
</dbReference>
<gene>
    <name evidence="8" type="ORF">SO802_005356</name>
</gene>
<evidence type="ECO:0000259" key="7">
    <source>
        <dbReference type="Pfam" id="PF12819"/>
    </source>
</evidence>
<proteinExistence type="predicted"/>
<feature type="compositionally biased region" description="Basic and acidic residues" evidence="6">
    <location>
        <begin position="8"/>
        <end position="35"/>
    </location>
</feature>